<comment type="similarity">
    <text evidence="1">Belongs to the DeSI family.</text>
</comment>
<dbReference type="GO" id="GO:0005509">
    <property type="term" value="F:calcium ion binding"/>
    <property type="evidence" value="ECO:0007669"/>
    <property type="project" value="InterPro"/>
</dbReference>
<reference evidence="7" key="1">
    <citation type="submission" date="2021-01" db="EMBL/GenBank/DDBJ databases">
        <authorList>
            <person name="Corre E."/>
            <person name="Pelletier E."/>
            <person name="Niang G."/>
            <person name="Scheremetjew M."/>
            <person name="Finn R."/>
            <person name="Kale V."/>
            <person name="Holt S."/>
            <person name="Cochrane G."/>
            <person name="Meng A."/>
            <person name="Brown T."/>
            <person name="Cohen L."/>
        </authorList>
    </citation>
    <scope>NUCLEOTIDE SEQUENCE</scope>
</reference>
<dbReference type="InterPro" id="IPR008580">
    <property type="entry name" value="PPPDE_dom"/>
</dbReference>
<dbReference type="SMART" id="SM00054">
    <property type="entry name" value="EFh"/>
    <property type="match status" value="3"/>
</dbReference>
<dbReference type="Gene3D" id="3.90.1720.30">
    <property type="entry name" value="PPPDE domains"/>
    <property type="match status" value="1"/>
</dbReference>
<evidence type="ECO:0000256" key="3">
    <source>
        <dbReference type="ARBA" id="ARBA00022801"/>
    </source>
</evidence>
<dbReference type="CDD" id="cd00051">
    <property type="entry name" value="EFh"/>
    <property type="match status" value="2"/>
</dbReference>
<proteinExistence type="inferred from homology"/>
<dbReference type="PANTHER" id="PTHR12378">
    <property type="entry name" value="DESUMOYLATING ISOPEPTIDASE"/>
    <property type="match status" value="1"/>
</dbReference>
<dbReference type="GO" id="GO:0006508">
    <property type="term" value="P:proteolysis"/>
    <property type="evidence" value="ECO:0007669"/>
    <property type="project" value="UniProtKB-KW"/>
</dbReference>
<name>A0A7S1AGL6_NOCSC</name>
<evidence type="ECO:0000256" key="1">
    <source>
        <dbReference type="ARBA" id="ARBA00008140"/>
    </source>
</evidence>
<evidence type="ECO:0008006" key="8">
    <source>
        <dbReference type="Google" id="ProtNLM"/>
    </source>
</evidence>
<gene>
    <name evidence="7" type="ORF">NSCI0253_LOCUS27682</name>
</gene>
<dbReference type="Gene3D" id="1.10.238.10">
    <property type="entry name" value="EF-hand"/>
    <property type="match status" value="1"/>
</dbReference>
<feature type="domain" description="EF-hand" evidence="5">
    <location>
        <begin position="86"/>
        <end position="121"/>
    </location>
</feature>
<dbReference type="GO" id="GO:0070646">
    <property type="term" value="P:protein modification by small protein removal"/>
    <property type="evidence" value="ECO:0007669"/>
    <property type="project" value="TreeGrafter"/>
</dbReference>
<dbReference type="AlphaFoldDB" id="A0A7S1AGL6"/>
<protein>
    <recommendedName>
        <fullName evidence="8">Calmodulin</fullName>
    </recommendedName>
</protein>
<accession>A0A7S1AGL6</accession>
<dbReference type="InterPro" id="IPR018247">
    <property type="entry name" value="EF_Hand_1_Ca_BS"/>
</dbReference>
<dbReference type="PROSITE" id="PS50222">
    <property type="entry name" value="EF_HAND_2"/>
    <property type="match status" value="2"/>
</dbReference>
<keyword evidence="2" id="KW-0645">Protease</keyword>
<dbReference type="InterPro" id="IPR002048">
    <property type="entry name" value="EF_hand_dom"/>
</dbReference>
<dbReference type="Pfam" id="PF13202">
    <property type="entry name" value="EF-hand_5"/>
    <property type="match status" value="1"/>
</dbReference>
<evidence type="ECO:0000313" key="7">
    <source>
        <dbReference type="EMBL" id="CAD8853332.1"/>
    </source>
</evidence>
<dbReference type="PROSITE" id="PS51858">
    <property type="entry name" value="PPPDE"/>
    <property type="match status" value="1"/>
</dbReference>
<dbReference type="GO" id="GO:0008233">
    <property type="term" value="F:peptidase activity"/>
    <property type="evidence" value="ECO:0007669"/>
    <property type="project" value="UniProtKB-KW"/>
</dbReference>
<organism evidence="7">
    <name type="scientific">Noctiluca scintillans</name>
    <name type="common">Sea sparkle</name>
    <name type="synonym">Red tide dinoflagellate</name>
    <dbReference type="NCBI Taxonomy" id="2966"/>
    <lineage>
        <taxon>Eukaryota</taxon>
        <taxon>Sar</taxon>
        <taxon>Alveolata</taxon>
        <taxon>Dinophyceae</taxon>
        <taxon>Noctilucales</taxon>
        <taxon>Noctilucaceae</taxon>
        <taxon>Noctiluca</taxon>
    </lineage>
</organism>
<dbReference type="PANTHER" id="PTHR12378:SF7">
    <property type="entry name" value="DESUMOYLATING ISOPEPTIDASE 1"/>
    <property type="match status" value="1"/>
</dbReference>
<dbReference type="PROSITE" id="PS00018">
    <property type="entry name" value="EF_HAND_1"/>
    <property type="match status" value="2"/>
</dbReference>
<evidence type="ECO:0000259" key="6">
    <source>
        <dbReference type="PROSITE" id="PS51858"/>
    </source>
</evidence>
<dbReference type="EMBL" id="HBFQ01039040">
    <property type="protein sequence ID" value="CAD8853332.1"/>
    <property type="molecule type" value="Transcribed_RNA"/>
</dbReference>
<dbReference type="SMART" id="SM01179">
    <property type="entry name" value="DUF862"/>
    <property type="match status" value="1"/>
</dbReference>
<evidence type="ECO:0000256" key="4">
    <source>
        <dbReference type="ARBA" id="ARBA00022837"/>
    </source>
</evidence>
<feature type="domain" description="EF-hand" evidence="5">
    <location>
        <begin position="137"/>
        <end position="172"/>
    </location>
</feature>
<dbReference type="InterPro" id="IPR011992">
    <property type="entry name" value="EF-hand-dom_pair"/>
</dbReference>
<keyword evidence="4" id="KW-0106">Calcium</keyword>
<keyword evidence="3" id="KW-0378">Hydrolase</keyword>
<dbReference type="Pfam" id="PF05903">
    <property type="entry name" value="Peptidase_C97"/>
    <property type="match status" value="1"/>
</dbReference>
<sequence>MGAFLPSHGCGILSISACCGGTPDALLDTHFVPCRSKIRPLLADLQNDFKAYAGDDDMLDATELANVWEACARRKVGHLDSQDVRTIRESAHMYLRVIDINGNGMVDYHEFFVFMLGGMEEKGPLKNMRDKLARNPMKTREIIQRFLKWDQDGDGFVTREELTEHLVEIEQLLGRRRTGLGQQLVDEMIAYGDVDGDGRFDLWEVAAHALGRRKVPVELLLYDISNGLSSKLSPILLGRHLEAIYHSSVLVYGEEYWFGGKIFKNVPPNSRCFGEPLTESRVPLQASEYFPELRVVRLGHTLATCEEFHRHLNGETTLEFTSESYDVMTHNCNTFSNEAITFLTGHGIPDAVRRLPELVVNTPTVQLLRPLLNKILGGFRGEADDQGVTDIGENGEAVTVPILDTILGQDVVIPSHILSEEHSQGAAGVSLIASVTREDSSTVDVKFFDPTSCEFHRQNRVKKSGVMTTDQHREALRSVAL</sequence>
<dbReference type="InterPro" id="IPR042266">
    <property type="entry name" value="PPPDE_sf"/>
</dbReference>
<evidence type="ECO:0000256" key="2">
    <source>
        <dbReference type="ARBA" id="ARBA00022670"/>
    </source>
</evidence>
<dbReference type="SUPFAM" id="SSF47473">
    <property type="entry name" value="EF-hand"/>
    <property type="match status" value="1"/>
</dbReference>
<evidence type="ECO:0000259" key="5">
    <source>
        <dbReference type="PROSITE" id="PS50222"/>
    </source>
</evidence>
<feature type="domain" description="PPPDE" evidence="6">
    <location>
        <begin position="215"/>
        <end position="373"/>
    </location>
</feature>